<dbReference type="HOGENOM" id="CLU_213226_1_0_3"/>
<evidence type="ECO:0000256" key="1">
    <source>
        <dbReference type="SAM" id="Phobius"/>
    </source>
</evidence>
<dbReference type="InParanoid" id="K9TZM8"/>
<sequence length="51" mass="5364">MIQGGIMNSSIPFETVLQILAIAYVASAVLVLLASNICLAVIETIEEASDK</sequence>
<keyword evidence="1" id="KW-1133">Transmembrane helix</keyword>
<keyword evidence="1" id="KW-0812">Transmembrane</keyword>
<gene>
    <name evidence="2" type="ORF">Chro_2134</name>
</gene>
<evidence type="ECO:0000313" key="3">
    <source>
        <dbReference type="Proteomes" id="UP000010384"/>
    </source>
</evidence>
<dbReference type="KEGG" id="cthe:Chro_2134"/>
<accession>K9TZM8</accession>
<dbReference type="Proteomes" id="UP000010384">
    <property type="component" value="Chromosome"/>
</dbReference>
<dbReference type="AlphaFoldDB" id="K9TZM8"/>
<keyword evidence="1" id="KW-0472">Membrane</keyword>
<name>K9TZM8_CHRTP</name>
<proteinExistence type="predicted"/>
<dbReference type="EMBL" id="CP003597">
    <property type="protein sequence ID" value="AFY87641.1"/>
    <property type="molecule type" value="Genomic_DNA"/>
</dbReference>
<evidence type="ECO:0000313" key="2">
    <source>
        <dbReference type="EMBL" id="AFY87641.1"/>
    </source>
</evidence>
<reference evidence="2 3" key="1">
    <citation type="submission" date="2012-06" db="EMBL/GenBank/DDBJ databases">
        <title>Finished chromosome of genome of Chroococcidiopsis thermalis PCC 7203.</title>
        <authorList>
            <consortium name="US DOE Joint Genome Institute"/>
            <person name="Gugger M."/>
            <person name="Coursin T."/>
            <person name="Rippka R."/>
            <person name="Tandeau De Marsac N."/>
            <person name="Huntemann M."/>
            <person name="Wei C.-L."/>
            <person name="Han J."/>
            <person name="Detter J.C."/>
            <person name="Han C."/>
            <person name="Tapia R."/>
            <person name="Davenport K."/>
            <person name="Daligault H."/>
            <person name="Erkkila T."/>
            <person name="Gu W."/>
            <person name="Munk A.C.C."/>
            <person name="Teshima H."/>
            <person name="Xu Y."/>
            <person name="Chain P."/>
            <person name="Chen A."/>
            <person name="Krypides N."/>
            <person name="Mavromatis K."/>
            <person name="Markowitz V."/>
            <person name="Szeto E."/>
            <person name="Ivanova N."/>
            <person name="Mikhailova N."/>
            <person name="Ovchinnikova G."/>
            <person name="Pagani I."/>
            <person name="Pati A."/>
            <person name="Goodwin L."/>
            <person name="Peters L."/>
            <person name="Pitluck S."/>
            <person name="Woyke T."/>
            <person name="Kerfeld C."/>
        </authorList>
    </citation>
    <scope>NUCLEOTIDE SEQUENCE [LARGE SCALE GENOMIC DNA]</scope>
    <source>
        <strain evidence="2 3">PCC 7203</strain>
    </source>
</reference>
<dbReference type="STRING" id="251229.Chro_2134"/>
<keyword evidence="3" id="KW-1185">Reference proteome</keyword>
<organism evidence="2 3">
    <name type="scientific">Chroococcidiopsis thermalis (strain PCC 7203)</name>
    <dbReference type="NCBI Taxonomy" id="251229"/>
    <lineage>
        <taxon>Bacteria</taxon>
        <taxon>Bacillati</taxon>
        <taxon>Cyanobacteriota</taxon>
        <taxon>Cyanophyceae</taxon>
        <taxon>Chroococcidiopsidales</taxon>
        <taxon>Chroococcidiopsidaceae</taxon>
        <taxon>Chroococcidiopsis</taxon>
    </lineage>
</organism>
<feature type="transmembrane region" description="Helical" evidence="1">
    <location>
        <begin position="16"/>
        <end position="42"/>
    </location>
</feature>
<protein>
    <submittedName>
        <fullName evidence="2">Uncharacterized protein</fullName>
    </submittedName>
</protein>